<evidence type="ECO:0000313" key="12">
    <source>
        <dbReference type="Proteomes" id="UP001497522"/>
    </source>
</evidence>
<dbReference type="PROSITE" id="PS50067">
    <property type="entry name" value="KINESIN_MOTOR_2"/>
    <property type="match status" value="1"/>
</dbReference>
<evidence type="ECO:0000256" key="4">
    <source>
        <dbReference type="ARBA" id="ARBA00022840"/>
    </source>
</evidence>
<dbReference type="SUPFAM" id="SSF52540">
    <property type="entry name" value="P-loop containing nucleoside triphosphate hydrolases"/>
    <property type="match status" value="1"/>
</dbReference>
<dbReference type="PANTHER" id="PTHR47969:SF15">
    <property type="entry name" value="CHROMOSOME-ASSOCIATED KINESIN KIF4A-RELATED"/>
    <property type="match status" value="1"/>
</dbReference>
<feature type="region of interest" description="Disordered" evidence="9">
    <location>
        <begin position="1401"/>
        <end position="1497"/>
    </location>
</feature>
<reference evidence="11" key="1">
    <citation type="submission" date="2024-03" db="EMBL/GenBank/DDBJ databases">
        <authorList>
            <consortium name="ELIXIR-Norway"/>
            <consortium name="Elixir Norway"/>
        </authorList>
    </citation>
    <scope>NUCLEOTIDE SEQUENCE</scope>
</reference>
<evidence type="ECO:0000256" key="3">
    <source>
        <dbReference type="ARBA" id="ARBA00022741"/>
    </source>
</evidence>
<protein>
    <recommendedName>
        <fullName evidence="10">Kinesin motor domain-containing protein</fullName>
    </recommendedName>
</protein>
<dbReference type="Pfam" id="PF25764">
    <property type="entry name" value="KIF21A_4th"/>
    <property type="match status" value="1"/>
</dbReference>
<evidence type="ECO:0000256" key="5">
    <source>
        <dbReference type="ARBA" id="ARBA00023054"/>
    </source>
</evidence>
<evidence type="ECO:0000313" key="11">
    <source>
        <dbReference type="EMBL" id="CAK9865164.1"/>
    </source>
</evidence>
<dbReference type="CDD" id="cd01372">
    <property type="entry name" value="KISc_KIF4"/>
    <property type="match status" value="1"/>
</dbReference>
<dbReference type="PANTHER" id="PTHR47969">
    <property type="entry name" value="CHROMOSOME-ASSOCIATED KINESIN KIF4A-RELATED"/>
    <property type="match status" value="1"/>
</dbReference>
<name>A0ABP1ARE6_9BRYO</name>
<evidence type="ECO:0000256" key="6">
    <source>
        <dbReference type="ARBA" id="ARBA00023175"/>
    </source>
</evidence>
<accession>A0ABP1ARE6</accession>
<feature type="region of interest" description="Disordered" evidence="9">
    <location>
        <begin position="857"/>
        <end position="890"/>
    </location>
</feature>
<dbReference type="PRINTS" id="PR00380">
    <property type="entry name" value="KINESINHEAVY"/>
</dbReference>
<dbReference type="EMBL" id="OZ023716">
    <property type="protein sequence ID" value="CAK9865164.1"/>
    <property type="molecule type" value="Genomic_DNA"/>
</dbReference>
<dbReference type="Proteomes" id="UP001497522">
    <property type="component" value="Chromosome 15"/>
</dbReference>
<dbReference type="InterPro" id="IPR001752">
    <property type="entry name" value="Kinesin_motor_dom"/>
</dbReference>
<keyword evidence="4" id="KW-0067">ATP-binding</keyword>
<dbReference type="InterPro" id="IPR027417">
    <property type="entry name" value="P-loop_NTPase"/>
</dbReference>
<evidence type="ECO:0000256" key="1">
    <source>
        <dbReference type="ARBA" id="ARBA00004496"/>
    </source>
</evidence>
<feature type="compositionally biased region" description="Acidic residues" evidence="9">
    <location>
        <begin position="1072"/>
        <end position="1086"/>
    </location>
</feature>
<feature type="coiled-coil region" evidence="8">
    <location>
        <begin position="954"/>
        <end position="1009"/>
    </location>
</feature>
<feature type="compositionally biased region" description="Basic and acidic residues" evidence="9">
    <location>
        <begin position="857"/>
        <end position="872"/>
    </location>
</feature>
<feature type="coiled-coil region" evidence="8">
    <location>
        <begin position="596"/>
        <end position="733"/>
    </location>
</feature>
<evidence type="ECO:0000259" key="10">
    <source>
        <dbReference type="PROSITE" id="PS50067"/>
    </source>
</evidence>
<evidence type="ECO:0000256" key="8">
    <source>
        <dbReference type="SAM" id="Coils"/>
    </source>
</evidence>
<feature type="domain" description="Kinesin motor" evidence="10">
    <location>
        <begin position="39"/>
        <end position="404"/>
    </location>
</feature>
<keyword evidence="5 8" id="KW-0175">Coiled coil</keyword>
<sequence length="1497" mass="166123">MERNDDMSHEVSAASLQRDCSMERTSAMEDNNNEAATQAVQVAVNIRPLIAQERIQGCKDCLKVMPHEPQVQIGNHSFTFDHVFGSTGEGTVPPLPAIFDRCVAPLVDGLFHGYNATVLAYGQACYKVGGSSEGVIPKVMETIFKKVEILKAKSHFQLRVSFIEILKEEVHDLLDPNPPTEIVNGGGHAGGINGLPFGGGSKMMTHVGTVKPPIQIRETSNGGITLAGVTESDVNSLDEMATCLEQGSLCRATGSTNMNSSSSRSHAIFTITVEQHRKWDMTLTSSALLEDCGEDYLCAKLHLVDLAGSERAKRTGADGLRFKEGVHINKGLLALGNVISALGDDKKRKEGGHVPYRDSKLTRLLQDSLGGNSRTVMIACVSPADSNAEETLNTLKYANRARNIQNKPMVNRDPMAAEMQRIRQQLEIVQAELICAHAGGPSSADLQMLKQKVVWLEASNIDLQRQLEESQIQLDTVKQKVVDSQVNRDKIHLKLEQLRAGKPSNELDGEDEIKTESLLKNYITKIQNLEGQIQQMQSSRLQPTILSRPLSCFSSNSLQDNCSEEEFGAAGIDLPSTSSATEAQTQAKEWEHTMLQENLDKELQELNKRLEQKETEMKSFSKPETIVLKQHFERKLVELEEEKRSLQGDRDALMAELESLLTVSDENTQKLQENYRNKLKQLETQIAELKKKQENQSQLLHQKQRSDEAARQLQEEIQRIKTHKVQLQQKMKQESESFRAWKGQREKELLQLRKEGRRNVYEMHKLQALHQRQKMVLQRKSEEAATATRRLKEVLEARKATKDHASYSGGGDGIWFWCLQNEKGLQQWLDQELEVAVRVHEVRSAYEKHMEERAAMAKEVAELREQEEKSSSDPDDDVTSRAAMDRAAASTARTARSNLLESMLTASSTTLVAMSIQLSEAEERERTCSGWARWQNLRSMGDAKTLLHLTFNVASLSRCQFRDKEEEVKELKEKLAEFEDFLRQSEVHRQDLEQELLKKDQQLAALLAAETKAGEAAAKRNIKKMSVLTKWRRSTSENPSGDSGSGANGYHFTLSKAPQHNHPRELDHEWESDLELSQGESDDDWSEVQEMRAACKTCAVPGGCQAVHKVKRKSSSSSGGKGVSKKPLRELDSLENQANPNAAAMGPPSEVTKNNLSEPHSAPLSSQCCSCSQIPVCKTKKCACKAVGALCRSECQCKFERCANRGEAHLGLLSQGDVVPFESSPPMRQGAERRLSLVGILDEVEAGARRAERAMVAHAAALLETACKEVILNIDERQQQEDLAPEGGRKLHPRRPLSDLGNIQVPEKQAKPKQKLQRALVQIVPIARESAPPSNDNPFTLSALPAISSVTTTTTSPLVLPIDSPPLLVSEPLPLPPVQDSRPGLNNPLQMLPTYQRRIASPPQASPLRSRHNTVTGGDLFRSRHNNPPSGGGGGGEMLRQQQNLIISGASSSRHEQQQQQQPGRIRKEEASSILGTTSSPAAKHEKENIYSTIKDS</sequence>
<feature type="region of interest" description="Disordered" evidence="9">
    <location>
        <begin position="1029"/>
        <end position="1086"/>
    </location>
</feature>
<dbReference type="PROSITE" id="PS00411">
    <property type="entry name" value="KINESIN_MOTOR_1"/>
    <property type="match status" value="1"/>
</dbReference>
<dbReference type="Pfam" id="PF00225">
    <property type="entry name" value="Kinesin"/>
    <property type="match status" value="1"/>
</dbReference>
<comment type="similarity">
    <text evidence="7">Belongs to the TRAFAC class myosin-kinesin ATPase superfamily. Kinesin family.</text>
</comment>
<keyword evidence="6" id="KW-0505">Motor protein</keyword>
<comment type="caution">
    <text evidence="7">Lacks conserved residue(s) required for the propagation of feature annotation.</text>
</comment>
<comment type="subcellular location">
    <subcellularLocation>
        <location evidence="1">Cytoplasm</location>
    </subcellularLocation>
</comment>
<keyword evidence="3" id="KW-0547">Nucleotide-binding</keyword>
<keyword evidence="2" id="KW-0963">Cytoplasm</keyword>
<feature type="region of interest" description="Disordered" evidence="9">
    <location>
        <begin position="1278"/>
        <end position="1300"/>
    </location>
</feature>
<feature type="compositionally biased region" description="Basic and acidic residues" evidence="9">
    <location>
        <begin position="1483"/>
        <end position="1497"/>
    </location>
</feature>
<organism evidence="11 12">
    <name type="scientific">Sphagnum jensenii</name>
    <dbReference type="NCBI Taxonomy" id="128206"/>
    <lineage>
        <taxon>Eukaryota</taxon>
        <taxon>Viridiplantae</taxon>
        <taxon>Streptophyta</taxon>
        <taxon>Embryophyta</taxon>
        <taxon>Bryophyta</taxon>
        <taxon>Sphagnophytina</taxon>
        <taxon>Sphagnopsida</taxon>
        <taxon>Sphagnales</taxon>
        <taxon>Sphagnaceae</taxon>
        <taxon>Sphagnum</taxon>
    </lineage>
</organism>
<dbReference type="InterPro" id="IPR019821">
    <property type="entry name" value="Kinesin_motor_CS"/>
</dbReference>
<feature type="compositionally biased region" description="Polar residues" evidence="9">
    <location>
        <begin position="1440"/>
        <end position="1452"/>
    </location>
</feature>
<feature type="region of interest" description="Disordered" evidence="9">
    <location>
        <begin position="1109"/>
        <end position="1158"/>
    </location>
</feature>
<evidence type="ECO:0000256" key="9">
    <source>
        <dbReference type="SAM" id="MobiDB-lite"/>
    </source>
</evidence>
<keyword evidence="12" id="KW-1185">Reference proteome</keyword>
<evidence type="ECO:0000256" key="2">
    <source>
        <dbReference type="ARBA" id="ARBA00022490"/>
    </source>
</evidence>
<proteinExistence type="inferred from homology"/>
<dbReference type="InterPro" id="IPR027640">
    <property type="entry name" value="Kinesin-like_fam"/>
</dbReference>
<dbReference type="Gene3D" id="3.40.850.10">
    <property type="entry name" value="Kinesin motor domain"/>
    <property type="match status" value="1"/>
</dbReference>
<evidence type="ECO:0000256" key="7">
    <source>
        <dbReference type="PROSITE-ProRule" id="PRU00283"/>
    </source>
</evidence>
<feature type="compositionally biased region" description="Basic and acidic residues" evidence="9">
    <location>
        <begin position="1062"/>
        <end position="1071"/>
    </location>
</feature>
<feature type="compositionally biased region" description="Low complexity" evidence="9">
    <location>
        <begin position="880"/>
        <end position="890"/>
    </location>
</feature>
<gene>
    <name evidence="11" type="ORF">CSSPJE1EN2_LOCUS8159</name>
</gene>
<dbReference type="InterPro" id="IPR036961">
    <property type="entry name" value="Kinesin_motor_dom_sf"/>
</dbReference>
<dbReference type="SMART" id="SM00129">
    <property type="entry name" value="KISc"/>
    <property type="match status" value="1"/>
</dbReference>